<evidence type="ECO:0000313" key="4">
    <source>
        <dbReference type="EMBL" id="ADK85796.1"/>
    </source>
</evidence>
<dbReference type="SUPFAM" id="SSF54106">
    <property type="entry name" value="LysM domain"/>
    <property type="match status" value="1"/>
</dbReference>
<protein>
    <submittedName>
        <fullName evidence="4">Lytic transglycosylase catalytic</fullName>
    </submittedName>
</protein>
<evidence type="ECO:0000259" key="3">
    <source>
        <dbReference type="PROSITE" id="PS51782"/>
    </source>
</evidence>
<sequence>MRFIKGGLTCLTLALFLLAGGVAPAEEMGSEAGPEQVRESMPESAPLRYLPDTPKEMLLCQEKLPLDDQIMFEALDREFNIAVHDQAQVVMWMKRAHRYFPHISQQLRAAGMPDDLKYLAVAESGLLHKVGSSAGAVGVWQFMPATARRYGLRVDDWLDERRNFYKSTVAALRYLRDLHDEFGSWTLAMAGYNCGEARVRKELKEQGVTCYYDLQLPDETMRYVFRIASAKAVLEDPRKYGYALPADRLYPPIDAEPAQVSLKRLTHLRDMAKPIGSTVRRLRELNPEIRQHVLPAGNYVLLVPPGAAAKLELAAASLPACPVKQSDECRYWVVKRGDSLSLIAKRLGVSAAALRRANNIHGDKIKLGQRLVVPPK</sequence>
<dbReference type="InterPro" id="IPR008258">
    <property type="entry name" value="Transglycosylase_SLT_dom_1"/>
</dbReference>
<dbReference type="Proteomes" id="UP000009047">
    <property type="component" value="Chromosome"/>
</dbReference>
<gene>
    <name evidence="4" type="ordered locus">Deba_2435</name>
</gene>
<dbReference type="SUPFAM" id="SSF53955">
    <property type="entry name" value="Lysozyme-like"/>
    <property type="match status" value="1"/>
</dbReference>
<dbReference type="CDD" id="cd16894">
    <property type="entry name" value="MltD-like"/>
    <property type="match status" value="1"/>
</dbReference>
<dbReference type="Gene3D" id="3.10.350.10">
    <property type="entry name" value="LysM domain"/>
    <property type="match status" value="1"/>
</dbReference>
<dbReference type="PANTHER" id="PTHR37423:SF2">
    <property type="entry name" value="MEMBRANE-BOUND LYTIC MUREIN TRANSGLYCOSYLASE C"/>
    <property type="match status" value="1"/>
</dbReference>
<organism evidence="4 5">
    <name type="scientific">Desulfarculus baarsii (strain ATCC 33931 / DSM 2075 / LMG 7858 / VKM B-1802 / 2st14)</name>
    <dbReference type="NCBI Taxonomy" id="644282"/>
    <lineage>
        <taxon>Bacteria</taxon>
        <taxon>Pseudomonadati</taxon>
        <taxon>Thermodesulfobacteriota</taxon>
        <taxon>Desulfarculia</taxon>
        <taxon>Desulfarculales</taxon>
        <taxon>Desulfarculaceae</taxon>
        <taxon>Desulfarculus</taxon>
    </lineage>
</organism>
<dbReference type="InterPro" id="IPR023346">
    <property type="entry name" value="Lysozyme-like_dom_sf"/>
</dbReference>
<dbReference type="EMBL" id="CP002085">
    <property type="protein sequence ID" value="ADK85796.1"/>
    <property type="molecule type" value="Genomic_DNA"/>
</dbReference>
<dbReference type="SMART" id="SM00257">
    <property type="entry name" value="LysM"/>
    <property type="match status" value="1"/>
</dbReference>
<keyword evidence="5" id="KW-1185">Reference proteome</keyword>
<name>E1QJQ3_DESB2</name>
<dbReference type="PANTHER" id="PTHR37423">
    <property type="entry name" value="SOLUBLE LYTIC MUREIN TRANSGLYCOSYLASE-RELATED"/>
    <property type="match status" value="1"/>
</dbReference>
<dbReference type="KEGG" id="dbr:Deba_2435"/>
<dbReference type="AlphaFoldDB" id="E1QJQ3"/>
<dbReference type="eggNOG" id="COG1388">
    <property type="taxonomic scope" value="Bacteria"/>
</dbReference>
<dbReference type="eggNOG" id="COG0741">
    <property type="taxonomic scope" value="Bacteria"/>
</dbReference>
<keyword evidence="2" id="KW-0732">Signal</keyword>
<feature type="chain" id="PRO_5003150155" evidence="2">
    <location>
        <begin position="26"/>
        <end position="376"/>
    </location>
</feature>
<evidence type="ECO:0000313" key="5">
    <source>
        <dbReference type="Proteomes" id="UP000009047"/>
    </source>
</evidence>
<accession>E1QJQ3</accession>
<dbReference type="Pfam" id="PF01476">
    <property type="entry name" value="LysM"/>
    <property type="match status" value="1"/>
</dbReference>
<dbReference type="STRING" id="644282.Deba_2435"/>
<evidence type="ECO:0000256" key="2">
    <source>
        <dbReference type="SAM" id="SignalP"/>
    </source>
</evidence>
<feature type="domain" description="LysM" evidence="3">
    <location>
        <begin position="330"/>
        <end position="373"/>
    </location>
</feature>
<dbReference type="CAZy" id="GH23">
    <property type="family name" value="Glycoside Hydrolase Family 23"/>
</dbReference>
<dbReference type="InterPro" id="IPR036779">
    <property type="entry name" value="LysM_dom_sf"/>
</dbReference>
<dbReference type="OrthoDB" id="9815002at2"/>
<dbReference type="Gene3D" id="1.10.530.10">
    <property type="match status" value="1"/>
</dbReference>
<proteinExistence type="inferred from homology"/>
<dbReference type="CAZy" id="CBM50">
    <property type="family name" value="Carbohydrate-Binding Module Family 50"/>
</dbReference>
<feature type="signal peptide" evidence="2">
    <location>
        <begin position="1"/>
        <end position="25"/>
    </location>
</feature>
<dbReference type="RefSeq" id="WP_013259235.1">
    <property type="nucleotide sequence ID" value="NC_014365.1"/>
</dbReference>
<reference evidence="4 5" key="1">
    <citation type="journal article" date="2010" name="Stand. Genomic Sci.">
        <title>Complete genome sequence of Desulfarculus baarsii type strain (2st14).</title>
        <authorList>
            <person name="Sun H."/>
            <person name="Spring S."/>
            <person name="Lapidus A."/>
            <person name="Davenport K."/>
            <person name="Del Rio T.G."/>
            <person name="Tice H."/>
            <person name="Nolan M."/>
            <person name="Copeland A."/>
            <person name="Cheng J.F."/>
            <person name="Lucas S."/>
            <person name="Tapia R."/>
            <person name="Goodwin L."/>
            <person name="Pitluck S."/>
            <person name="Ivanova N."/>
            <person name="Pagani I."/>
            <person name="Mavromatis K."/>
            <person name="Ovchinnikova G."/>
            <person name="Pati A."/>
            <person name="Chen A."/>
            <person name="Palaniappan K."/>
            <person name="Hauser L."/>
            <person name="Chang Y.J."/>
            <person name="Jeffries C.D."/>
            <person name="Detter J.C."/>
            <person name="Han C."/>
            <person name="Rohde M."/>
            <person name="Brambilla E."/>
            <person name="Goker M."/>
            <person name="Woyke T."/>
            <person name="Bristow J."/>
            <person name="Eisen J.A."/>
            <person name="Markowitz V."/>
            <person name="Hugenholtz P."/>
            <person name="Kyrpides N.C."/>
            <person name="Klenk H.P."/>
            <person name="Land M."/>
        </authorList>
    </citation>
    <scope>NUCLEOTIDE SEQUENCE [LARGE SCALE GENOMIC DNA]</scope>
    <source>
        <strain evidence="5">ATCC 33931 / DSM 2075 / LMG 7858 / VKM B-1802 / 2st14</strain>
    </source>
</reference>
<dbReference type="PROSITE" id="PS51782">
    <property type="entry name" value="LYSM"/>
    <property type="match status" value="1"/>
</dbReference>
<dbReference type="InterPro" id="IPR018392">
    <property type="entry name" value="LysM"/>
</dbReference>
<dbReference type="HOGENOM" id="CLU_009520_1_1_7"/>
<dbReference type="CDD" id="cd00118">
    <property type="entry name" value="LysM"/>
    <property type="match status" value="1"/>
</dbReference>
<evidence type="ECO:0000256" key="1">
    <source>
        <dbReference type="ARBA" id="ARBA00007734"/>
    </source>
</evidence>
<dbReference type="Pfam" id="PF01464">
    <property type="entry name" value="SLT"/>
    <property type="match status" value="1"/>
</dbReference>
<comment type="similarity">
    <text evidence="1">Belongs to the transglycosylase Slt family.</text>
</comment>